<name>A0A2T7BH60_9BACT</name>
<accession>A0A2T7BH60</accession>
<feature type="transmembrane region" description="Helical" evidence="1">
    <location>
        <begin position="91"/>
        <end position="110"/>
    </location>
</feature>
<proteinExistence type="predicted"/>
<dbReference type="Proteomes" id="UP000244450">
    <property type="component" value="Unassembled WGS sequence"/>
</dbReference>
<dbReference type="PANTHER" id="PTHR36974:SF1">
    <property type="entry name" value="DOXX FAMILY MEMBRANE PROTEIN"/>
    <property type="match status" value="1"/>
</dbReference>
<reference evidence="2 3" key="1">
    <citation type="submission" date="2018-04" db="EMBL/GenBank/DDBJ databases">
        <title>Chitinophaga fuyangensis sp. nov., isolated from soil in a chemical factory.</title>
        <authorList>
            <person name="Chen K."/>
        </authorList>
    </citation>
    <scope>NUCLEOTIDE SEQUENCE [LARGE SCALE GENOMIC DNA]</scope>
    <source>
        <strain evidence="2 3">LY-1</strain>
    </source>
</reference>
<protein>
    <recommendedName>
        <fullName evidence="4">DoxX family protein</fullName>
    </recommendedName>
</protein>
<sequence length="148" mass="16150">MKPLIIVLASASLSSLLVFHSVHGGWQLVWPASIGMSAMLLLTAVGHFMYTSGMVLMLPPLLPAKKFIVLFTGVLEMAAAIGLLLPAWRSITAICLLVFFILILPANVYACMKKVNLVRADHTGPGPSYLWQRIPFQTVLMAWAAFLV</sequence>
<comment type="caution">
    <text evidence="2">The sequence shown here is derived from an EMBL/GenBank/DDBJ whole genome shotgun (WGS) entry which is preliminary data.</text>
</comment>
<gene>
    <name evidence="2" type="ORF">DCC81_15195</name>
</gene>
<evidence type="ECO:0000256" key="1">
    <source>
        <dbReference type="SAM" id="Phobius"/>
    </source>
</evidence>
<feature type="transmembrane region" description="Helical" evidence="1">
    <location>
        <begin position="67"/>
        <end position="85"/>
    </location>
</feature>
<keyword evidence="3" id="KW-1185">Reference proteome</keyword>
<keyword evidence="1" id="KW-0812">Transmembrane</keyword>
<evidence type="ECO:0008006" key="4">
    <source>
        <dbReference type="Google" id="ProtNLM"/>
    </source>
</evidence>
<dbReference type="RefSeq" id="WP_108687457.1">
    <property type="nucleotide sequence ID" value="NZ_QCYK01000002.1"/>
</dbReference>
<evidence type="ECO:0000313" key="2">
    <source>
        <dbReference type="EMBL" id="PUZ25617.1"/>
    </source>
</evidence>
<dbReference type="AlphaFoldDB" id="A0A2T7BH60"/>
<organism evidence="2 3">
    <name type="scientific">Chitinophaga parva</name>
    <dbReference type="NCBI Taxonomy" id="2169414"/>
    <lineage>
        <taxon>Bacteria</taxon>
        <taxon>Pseudomonadati</taxon>
        <taxon>Bacteroidota</taxon>
        <taxon>Chitinophagia</taxon>
        <taxon>Chitinophagales</taxon>
        <taxon>Chitinophagaceae</taxon>
        <taxon>Chitinophaga</taxon>
    </lineage>
</organism>
<dbReference type="EMBL" id="QCYK01000002">
    <property type="protein sequence ID" value="PUZ25617.1"/>
    <property type="molecule type" value="Genomic_DNA"/>
</dbReference>
<dbReference type="OrthoDB" id="673526at2"/>
<evidence type="ECO:0000313" key="3">
    <source>
        <dbReference type="Proteomes" id="UP000244450"/>
    </source>
</evidence>
<feature type="transmembrane region" description="Helical" evidence="1">
    <location>
        <begin position="34"/>
        <end position="55"/>
    </location>
</feature>
<keyword evidence="1" id="KW-0472">Membrane</keyword>
<keyword evidence="1" id="KW-1133">Transmembrane helix</keyword>
<dbReference type="PANTHER" id="PTHR36974">
    <property type="entry name" value="MEMBRANE PROTEIN-RELATED"/>
    <property type="match status" value="1"/>
</dbReference>